<dbReference type="PANTHER" id="PTHR43830:SF3">
    <property type="entry name" value="PROTEIN PSP1"/>
    <property type="match status" value="1"/>
</dbReference>
<keyword evidence="3" id="KW-1185">Reference proteome</keyword>
<dbReference type="PROSITE" id="PS51411">
    <property type="entry name" value="PSP1_C"/>
    <property type="match status" value="1"/>
</dbReference>
<proteinExistence type="predicted"/>
<reference evidence="3" key="1">
    <citation type="submission" date="2016-01" db="EMBL/GenBank/DDBJ databases">
        <authorList>
            <person name="Mitreva M."/>
            <person name="Pepin K.H."/>
            <person name="Mihindukulasuriya K.A."/>
            <person name="Fulton R."/>
            <person name="Fronick C."/>
            <person name="O'Laughlin M."/>
            <person name="Miner T."/>
            <person name="Herter B."/>
            <person name="Rosa B.A."/>
            <person name="Cordes M."/>
            <person name="Tomlinson C."/>
            <person name="Wollam A."/>
            <person name="Palsikar V.B."/>
            <person name="Mardis E.R."/>
            <person name="Wilson R.K."/>
        </authorList>
    </citation>
    <scope>NUCLEOTIDE SEQUENCE [LARGE SCALE GENOMIC DNA]</scope>
    <source>
        <strain evidence="3">MJR7757B</strain>
    </source>
</reference>
<dbReference type="InterPro" id="IPR047767">
    <property type="entry name" value="PSP1-like"/>
</dbReference>
<dbReference type="AlphaFoldDB" id="A0A133P131"/>
<dbReference type="PANTHER" id="PTHR43830">
    <property type="entry name" value="PROTEIN PSP1"/>
    <property type="match status" value="1"/>
</dbReference>
<name>A0A133P131_FUSNU</name>
<dbReference type="STRING" id="1408287.GCA_000493815_01905"/>
<dbReference type="GO" id="GO:0005737">
    <property type="term" value="C:cytoplasm"/>
    <property type="evidence" value="ECO:0007669"/>
    <property type="project" value="TreeGrafter"/>
</dbReference>
<feature type="domain" description="PSP1 C-terminal" evidence="1">
    <location>
        <begin position="81"/>
        <end position="166"/>
    </location>
</feature>
<dbReference type="NCBIfam" id="NF041131">
    <property type="entry name" value="RicT_YaaT_fam"/>
    <property type="match status" value="1"/>
</dbReference>
<dbReference type="InterPro" id="IPR007557">
    <property type="entry name" value="PSP1_C"/>
</dbReference>
<evidence type="ECO:0000313" key="2">
    <source>
        <dbReference type="EMBL" id="KXA22251.1"/>
    </source>
</evidence>
<dbReference type="RefSeq" id="WP_261787752.1">
    <property type="nucleotide sequence ID" value="NZ_KQ956684.1"/>
</dbReference>
<protein>
    <submittedName>
        <fullName evidence="2">PSP1 protein</fullName>
    </submittedName>
</protein>
<accession>A0A133P131</accession>
<dbReference type="EMBL" id="LRPY01000095">
    <property type="protein sequence ID" value="KXA22251.1"/>
    <property type="molecule type" value="Genomic_DNA"/>
</dbReference>
<gene>
    <name evidence="2" type="ORF">HMPREF3221_00958</name>
</gene>
<dbReference type="Pfam" id="PF04468">
    <property type="entry name" value="PSP1"/>
    <property type="match status" value="1"/>
</dbReference>
<evidence type="ECO:0000313" key="3">
    <source>
        <dbReference type="Proteomes" id="UP000070401"/>
    </source>
</evidence>
<sequence>MENIVNNINTEVTSTNPERLHTVLIVSFETTKKRYYFEVLGNKRFKKNDRVIVETIRGTELGIASNDPIQMKEKDLVLPIKPVLKLANEKEIEIYNLQRKEADDAFIVCKEKIQDHQLEMKLVACEYTFDKSKLIFYFTANGRIDFRELVKDLAVLFKTRIELRQIGVRDEARILGNIG</sequence>
<feature type="non-terminal residue" evidence="2">
    <location>
        <position position="179"/>
    </location>
</feature>
<dbReference type="eggNOG" id="COG1774">
    <property type="taxonomic scope" value="Bacteria"/>
</dbReference>
<evidence type="ECO:0000259" key="1">
    <source>
        <dbReference type="PROSITE" id="PS51411"/>
    </source>
</evidence>
<organism evidence="2 3">
    <name type="scientific">Fusobacterium nucleatum</name>
    <dbReference type="NCBI Taxonomy" id="851"/>
    <lineage>
        <taxon>Bacteria</taxon>
        <taxon>Fusobacteriati</taxon>
        <taxon>Fusobacteriota</taxon>
        <taxon>Fusobacteriia</taxon>
        <taxon>Fusobacteriales</taxon>
        <taxon>Fusobacteriaceae</taxon>
        <taxon>Fusobacterium</taxon>
    </lineage>
</organism>
<comment type="caution">
    <text evidence="2">The sequence shown here is derived from an EMBL/GenBank/DDBJ whole genome shotgun (WGS) entry which is preliminary data.</text>
</comment>
<dbReference type="Proteomes" id="UP000070401">
    <property type="component" value="Unassembled WGS sequence"/>
</dbReference>